<dbReference type="Gene3D" id="2.40.10.10">
    <property type="entry name" value="Trypsin-like serine proteases"/>
    <property type="match status" value="2"/>
</dbReference>
<protein>
    <submittedName>
        <fullName evidence="5">Peptidase S1 and S6 chymotrypsin/Hap</fullName>
    </submittedName>
</protein>
<evidence type="ECO:0000256" key="2">
    <source>
        <dbReference type="ARBA" id="ARBA00022670"/>
    </source>
</evidence>
<organism evidence="5 6">
    <name type="scientific">Gloeothece citriformis (strain PCC 7424)</name>
    <name type="common">Cyanothece sp. (strain PCC 7424)</name>
    <dbReference type="NCBI Taxonomy" id="65393"/>
    <lineage>
        <taxon>Bacteria</taxon>
        <taxon>Bacillati</taxon>
        <taxon>Cyanobacteriota</taxon>
        <taxon>Cyanophyceae</taxon>
        <taxon>Oscillatoriophycideae</taxon>
        <taxon>Chroococcales</taxon>
        <taxon>Aphanothecaceae</taxon>
        <taxon>Gloeothece</taxon>
        <taxon>Gloeothece citriformis</taxon>
    </lineage>
</organism>
<evidence type="ECO:0000313" key="6">
    <source>
        <dbReference type="Proteomes" id="UP000002384"/>
    </source>
</evidence>
<feature type="chain" id="PRO_5002858470" evidence="4">
    <location>
        <begin position="23"/>
        <end position="267"/>
    </location>
</feature>
<evidence type="ECO:0000256" key="1">
    <source>
        <dbReference type="ARBA" id="ARBA00010541"/>
    </source>
</evidence>
<keyword evidence="2" id="KW-0645">Protease</keyword>
<comment type="similarity">
    <text evidence="1">Belongs to the peptidase S1C family.</text>
</comment>
<sequence>MKKRLKGITGRSLGLILCLSIAVGLSETPHHQSYGTISHSSKNYSQKQLYQIAQSITVTILAKKEAIGSGVIIQNQQNRYKILTNAHVLQGLEPPYQIKTPDGQVYEAQIIDSVNFKKADLALLQFQANNFSYPTAKIGSSSKLIKGEPVFVSGFPYTTYKTNQNNFTFNQGTIVSVLDKALEGGYQVGYNNLIEKGMSGGPLLNSSGEVVGINGMHAYPLWETLTYYEDGTEPSSDLQQLITRSSWAIPIEKVVQLVPSLLLTFDK</sequence>
<dbReference type="InterPro" id="IPR043504">
    <property type="entry name" value="Peptidase_S1_PA_chymotrypsin"/>
</dbReference>
<dbReference type="GO" id="GO:0008233">
    <property type="term" value="F:peptidase activity"/>
    <property type="evidence" value="ECO:0007669"/>
    <property type="project" value="UniProtKB-KW"/>
</dbReference>
<dbReference type="InterPro" id="IPR051201">
    <property type="entry name" value="Chloro_Bact_Ser_Proteases"/>
</dbReference>
<dbReference type="Pfam" id="PF13365">
    <property type="entry name" value="Trypsin_2"/>
    <property type="match status" value="1"/>
</dbReference>
<dbReference type="InterPro" id="IPR009003">
    <property type="entry name" value="Peptidase_S1_PA"/>
</dbReference>
<dbReference type="SUPFAM" id="SSF50494">
    <property type="entry name" value="Trypsin-like serine proteases"/>
    <property type="match status" value="1"/>
</dbReference>
<dbReference type="OrthoDB" id="581250at2"/>
<feature type="signal peptide" evidence="4">
    <location>
        <begin position="1"/>
        <end position="22"/>
    </location>
</feature>
<dbReference type="PANTHER" id="PTHR43343:SF3">
    <property type="entry name" value="PROTEASE DO-LIKE 8, CHLOROPLASTIC"/>
    <property type="match status" value="1"/>
</dbReference>
<dbReference type="PANTHER" id="PTHR43343">
    <property type="entry name" value="PEPTIDASE S12"/>
    <property type="match status" value="1"/>
</dbReference>
<gene>
    <name evidence="5" type="ordered locus">PCC7424_1644</name>
</gene>
<keyword evidence="4" id="KW-0732">Signal</keyword>
<dbReference type="HOGENOM" id="CLU_072762_1_0_3"/>
<evidence type="ECO:0000256" key="4">
    <source>
        <dbReference type="SAM" id="SignalP"/>
    </source>
</evidence>
<evidence type="ECO:0000313" key="5">
    <source>
        <dbReference type="EMBL" id="ACK70082.1"/>
    </source>
</evidence>
<dbReference type="eggNOG" id="COG0265">
    <property type="taxonomic scope" value="Bacteria"/>
</dbReference>
<dbReference type="EMBL" id="CP001291">
    <property type="protein sequence ID" value="ACK70082.1"/>
    <property type="molecule type" value="Genomic_DNA"/>
</dbReference>
<dbReference type="AlphaFoldDB" id="B7KAX2"/>
<dbReference type="RefSeq" id="WP_012599026.1">
    <property type="nucleotide sequence ID" value="NC_011729.1"/>
</dbReference>
<dbReference type="Proteomes" id="UP000002384">
    <property type="component" value="Chromosome"/>
</dbReference>
<dbReference type="STRING" id="65393.PCC7424_1644"/>
<keyword evidence="3" id="KW-0378">Hydrolase</keyword>
<keyword evidence="6" id="KW-1185">Reference proteome</keyword>
<dbReference type="GO" id="GO:0006508">
    <property type="term" value="P:proteolysis"/>
    <property type="evidence" value="ECO:0007669"/>
    <property type="project" value="UniProtKB-KW"/>
</dbReference>
<evidence type="ECO:0000256" key="3">
    <source>
        <dbReference type="ARBA" id="ARBA00022801"/>
    </source>
</evidence>
<proteinExistence type="inferred from homology"/>
<dbReference type="KEGG" id="cyc:PCC7424_1644"/>
<name>B7KAX2_GLOC7</name>
<reference evidence="6" key="1">
    <citation type="journal article" date="2011" name="MBio">
        <title>Novel metabolic attributes of the genus Cyanothece, comprising a group of unicellular nitrogen-fixing Cyanobacteria.</title>
        <authorList>
            <person name="Bandyopadhyay A."/>
            <person name="Elvitigala T."/>
            <person name="Welsh E."/>
            <person name="Stockel J."/>
            <person name="Liberton M."/>
            <person name="Min H."/>
            <person name="Sherman L.A."/>
            <person name="Pakrasi H.B."/>
        </authorList>
    </citation>
    <scope>NUCLEOTIDE SEQUENCE [LARGE SCALE GENOMIC DNA]</scope>
    <source>
        <strain evidence="6">PCC 7424</strain>
    </source>
</reference>
<accession>B7KAX2</accession>